<gene>
    <name evidence="1" type="ORF">PSS4_v1_210045</name>
</gene>
<name>A0A0S4U467_RALSL</name>
<dbReference type="EMBL" id="LN899821">
    <property type="protein sequence ID" value="CUV17004.1"/>
    <property type="molecule type" value="Genomic_DNA"/>
</dbReference>
<organism evidence="1">
    <name type="scientific">Ralstonia solanacearum</name>
    <name type="common">Pseudomonas solanacearum</name>
    <dbReference type="NCBI Taxonomy" id="305"/>
    <lineage>
        <taxon>Bacteria</taxon>
        <taxon>Pseudomonadati</taxon>
        <taxon>Pseudomonadota</taxon>
        <taxon>Betaproteobacteria</taxon>
        <taxon>Burkholderiales</taxon>
        <taxon>Burkholderiaceae</taxon>
        <taxon>Ralstonia</taxon>
        <taxon>Ralstonia solanacearum species complex</taxon>
    </lineage>
</organism>
<proteinExistence type="predicted"/>
<dbReference type="AlphaFoldDB" id="A0A0S4U467"/>
<reference evidence="1" key="1">
    <citation type="submission" date="2015-10" db="EMBL/GenBank/DDBJ databases">
        <authorList>
            <person name="Gilbert D.G."/>
        </authorList>
    </citation>
    <scope>NUCLEOTIDE SEQUENCE</scope>
    <source>
        <strain evidence="1">Phyl III-seqv23</strain>
    </source>
</reference>
<protein>
    <submittedName>
        <fullName evidence="1">Uncharacterized protein</fullName>
    </submittedName>
</protein>
<sequence>MVLSLKRPEMAAIIQTILIFQPYQNGLLRGENELSHSFVSARVFMMLLLKVGMRQSGFAE</sequence>
<evidence type="ECO:0000313" key="1">
    <source>
        <dbReference type="EMBL" id="CUV17004.1"/>
    </source>
</evidence>
<accession>A0A0S4U467</accession>